<sequence length="86" mass="9810">MSKGSEKMEFNLKRIKAERIAAGISQQDMANILEISRGAYWKRENGITPIGVEELAKISDTLGIDKDHIGIFFKFNVTERQRLVKE</sequence>
<dbReference type="SUPFAM" id="SSF47413">
    <property type="entry name" value="lambda repressor-like DNA-binding domains"/>
    <property type="match status" value="1"/>
</dbReference>
<name>A0A0R2DXT2_9LACO</name>
<dbReference type="SMART" id="SM00530">
    <property type="entry name" value="HTH_XRE"/>
    <property type="match status" value="1"/>
</dbReference>
<organism evidence="2 3">
    <name type="scientific">Liquorilactobacillus mali KCTC 3596 = DSM 20444</name>
    <dbReference type="NCBI Taxonomy" id="1046596"/>
    <lineage>
        <taxon>Bacteria</taxon>
        <taxon>Bacillati</taxon>
        <taxon>Bacillota</taxon>
        <taxon>Bacilli</taxon>
        <taxon>Lactobacillales</taxon>
        <taxon>Lactobacillaceae</taxon>
        <taxon>Liquorilactobacillus</taxon>
    </lineage>
</organism>
<dbReference type="InterPro" id="IPR010982">
    <property type="entry name" value="Lambda_DNA-bd_dom_sf"/>
</dbReference>
<protein>
    <recommendedName>
        <fullName evidence="1">HTH cro/C1-type domain-containing protein</fullName>
    </recommendedName>
</protein>
<dbReference type="InterPro" id="IPR001387">
    <property type="entry name" value="Cro/C1-type_HTH"/>
</dbReference>
<dbReference type="AlphaFoldDB" id="A0A0R2DXT2"/>
<dbReference type="PROSITE" id="PS50943">
    <property type="entry name" value="HTH_CROC1"/>
    <property type="match status" value="1"/>
</dbReference>
<dbReference type="EMBL" id="AYYH01000054">
    <property type="protein sequence ID" value="KRN08703.1"/>
    <property type="molecule type" value="Genomic_DNA"/>
</dbReference>
<proteinExistence type="predicted"/>
<dbReference type="Gene3D" id="1.10.260.40">
    <property type="entry name" value="lambda repressor-like DNA-binding domains"/>
    <property type="match status" value="1"/>
</dbReference>
<dbReference type="Proteomes" id="UP000050898">
    <property type="component" value="Unassembled WGS sequence"/>
</dbReference>
<evidence type="ECO:0000313" key="2">
    <source>
        <dbReference type="EMBL" id="KRN08703.1"/>
    </source>
</evidence>
<reference evidence="2 3" key="1">
    <citation type="journal article" date="2015" name="Genome Announc.">
        <title>Expanding the biotechnology potential of lactobacilli through comparative genomics of 213 strains and associated genera.</title>
        <authorList>
            <person name="Sun Z."/>
            <person name="Harris H.M."/>
            <person name="McCann A."/>
            <person name="Guo C."/>
            <person name="Argimon S."/>
            <person name="Zhang W."/>
            <person name="Yang X."/>
            <person name="Jeffery I.B."/>
            <person name="Cooney J.C."/>
            <person name="Kagawa T.F."/>
            <person name="Liu W."/>
            <person name="Song Y."/>
            <person name="Salvetti E."/>
            <person name="Wrobel A."/>
            <person name="Rasinkangas P."/>
            <person name="Parkhill J."/>
            <person name="Rea M.C."/>
            <person name="O'Sullivan O."/>
            <person name="Ritari J."/>
            <person name="Douillard F.P."/>
            <person name="Paul Ross R."/>
            <person name="Yang R."/>
            <person name="Briner A.E."/>
            <person name="Felis G.E."/>
            <person name="de Vos W.M."/>
            <person name="Barrangou R."/>
            <person name="Klaenhammer T.R."/>
            <person name="Caufield P.W."/>
            <person name="Cui Y."/>
            <person name="Zhang H."/>
            <person name="O'Toole P.W."/>
        </authorList>
    </citation>
    <scope>NUCLEOTIDE SEQUENCE [LARGE SCALE GENOMIC DNA]</scope>
    <source>
        <strain evidence="2 3">DSM 20444</strain>
    </source>
</reference>
<dbReference type="Pfam" id="PF01381">
    <property type="entry name" value="HTH_3"/>
    <property type="match status" value="1"/>
</dbReference>
<dbReference type="CDD" id="cd00093">
    <property type="entry name" value="HTH_XRE"/>
    <property type="match status" value="1"/>
</dbReference>
<gene>
    <name evidence="2" type="ORF">FD00_GL001942</name>
</gene>
<feature type="domain" description="HTH cro/C1-type" evidence="1">
    <location>
        <begin position="15"/>
        <end position="69"/>
    </location>
</feature>
<keyword evidence="3" id="KW-1185">Reference proteome</keyword>
<accession>A0A0R2DXT2</accession>
<comment type="caution">
    <text evidence="2">The sequence shown here is derived from an EMBL/GenBank/DDBJ whole genome shotgun (WGS) entry which is preliminary data.</text>
</comment>
<dbReference type="PATRIC" id="fig|1046596.6.peg.2038"/>
<dbReference type="GO" id="GO:0003677">
    <property type="term" value="F:DNA binding"/>
    <property type="evidence" value="ECO:0007669"/>
    <property type="project" value="InterPro"/>
</dbReference>
<evidence type="ECO:0000313" key="3">
    <source>
        <dbReference type="Proteomes" id="UP000050898"/>
    </source>
</evidence>
<evidence type="ECO:0000259" key="1">
    <source>
        <dbReference type="PROSITE" id="PS50943"/>
    </source>
</evidence>